<feature type="domain" description="CoA-binding" evidence="5">
    <location>
        <begin position="6"/>
        <end position="101"/>
    </location>
</feature>
<dbReference type="Gene3D" id="3.40.50.261">
    <property type="entry name" value="Succinyl-CoA synthetase domains"/>
    <property type="match status" value="2"/>
</dbReference>
<dbReference type="FunFam" id="3.30.1490.20:FF:000020">
    <property type="entry name" value="Protein lysine acetyltransferase"/>
    <property type="match status" value="1"/>
</dbReference>
<dbReference type="Pfam" id="PF13607">
    <property type="entry name" value="Succ_CoA_lig"/>
    <property type="match status" value="1"/>
</dbReference>
<organism evidence="6 7">
    <name type="scientific">Blautia luti</name>
    <dbReference type="NCBI Taxonomy" id="89014"/>
    <lineage>
        <taxon>Bacteria</taxon>
        <taxon>Bacillati</taxon>
        <taxon>Bacillota</taxon>
        <taxon>Clostridia</taxon>
        <taxon>Lachnospirales</taxon>
        <taxon>Lachnospiraceae</taxon>
        <taxon>Blautia</taxon>
    </lineage>
</organism>
<name>A0A564W766_9FIRM</name>
<dbReference type="GO" id="GO:0005524">
    <property type="term" value="F:ATP binding"/>
    <property type="evidence" value="ECO:0007669"/>
    <property type="project" value="UniProtKB-KW"/>
</dbReference>
<protein>
    <submittedName>
        <fullName evidence="6">Succinyl-CoA synthetase subunit alpha</fullName>
    </submittedName>
</protein>
<dbReference type="InterPro" id="IPR003781">
    <property type="entry name" value="CoA-bd"/>
</dbReference>
<dbReference type="Pfam" id="PF13549">
    <property type="entry name" value="ATP-grasp_5"/>
    <property type="match status" value="1"/>
</dbReference>
<keyword evidence="1" id="KW-0436">Ligase</keyword>
<dbReference type="AlphaFoldDB" id="A0A564W766"/>
<dbReference type="SUPFAM" id="SSF56059">
    <property type="entry name" value="Glutathione synthetase ATP-binding domain-like"/>
    <property type="match status" value="1"/>
</dbReference>
<dbReference type="EMBL" id="CABHNW010000166">
    <property type="protein sequence ID" value="VUX40675.1"/>
    <property type="molecule type" value="Genomic_DNA"/>
</dbReference>
<dbReference type="SMART" id="SM00881">
    <property type="entry name" value="CoA_binding"/>
    <property type="match status" value="1"/>
</dbReference>
<keyword evidence="3" id="KW-0067">ATP-binding</keyword>
<dbReference type="Pfam" id="PF13380">
    <property type="entry name" value="CoA_binding_2"/>
    <property type="match status" value="1"/>
</dbReference>
<dbReference type="RefSeq" id="WP_144095454.1">
    <property type="nucleotide sequence ID" value="NZ_CABHMX010000010.1"/>
</dbReference>
<evidence type="ECO:0000256" key="3">
    <source>
        <dbReference type="ARBA" id="ARBA00022840"/>
    </source>
</evidence>
<evidence type="ECO:0000256" key="2">
    <source>
        <dbReference type="ARBA" id="ARBA00022741"/>
    </source>
</evidence>
<evidence type="ECO:0000313" key="6">
    <source>
        <dbReference type="EMBL" id="VUX40675.1"/>
    </source>
</evidence>
<comment type="similarity">
    <text evidence="4">In the N-terminal section; belongs to the acetate CoA ligase alpha subunit family.</text>
</comment>
<reference evidence="6 7" key="1">
    <citation type="submission" date="2019-07" db="EMBL/GenBank/DDBJ databases">
        <authorList>
            <person name="Hibberd C M."/>
            <person name="Gehrig L. J."/>
            <person name="Chang H.-W."/>
            <person name="Venkatesh S."/>
        </authorList>
    </citation>
    <scope>NUCLEOTIDE SEQUENCE [LARGE SCALE GENOMIC DNA]</scope>
    <source>
        <strain evidence="6">Blautia_luti_SSTS_Bg7063</strain>
    </source>
</reference>
<dbReference type="Gene3D" id="3.40.50.720">
    <property type="entry name" value="NAD(P)-binding Rossmann-like Domain"/>
    <property type="match status" value="1"/>
</dbReference>
<dbReference type="Gene3D" id="3.30.470.20">
    <property type="entry name" value="ATP-grasp fold, B domain"/>
    <property type="match status" value="1"/>
</dbReference>
<dbReference type="Gene3D" id="3.30.1490.20">
    <property type="entry name" value="ATP-grasp fold, A domain"/>
    <property type="match status" value="1"/>
</dbReference>
<evidence type="ECO:0000259" key="5">
    <source>
        <dbReference type="SMART" id="SM00881"/>
    </source>
</evidence>
<gene>
    <name evidence="6" type="ORF">RSSSTS7063_01286</name>
</gene>
<evidence type="ECO:0000256" key="4">
    <source>
        <dbReference type="ARBA" id="ARBA00060888"/>
    </source>
</evidence>
<dbReference type="GO" id="GO:0016874">
    <property type="term" value="F:ligase activity"/>
    <property type="evidence" value="ECO:0007669"/>
    <property type="project" value="UniProtKB-KW"/>
</dbReference>
<dbReference type="InterPro" id="IPR036291">
    <property type="entry name" value="NAD(P)-bd_dom_sf"/>
</dbReference>
<sequence>MNLTKLLKPKSVAVIGASEKEGFGGDVCRNTLSYVEDMSRVYFVHPKRESVFGVPCYKSISDIPDTIDMMVICTSQKTVIPLLKEGAAKGVGGAVVFASGYGEIGTDEGRKNEAELIAAAKELDIAVMGPNCAGFVNYIDNVQAFAFISAKRDRKGSVGVVSQSGQLCLSMMDAPGMRFSYSISAGNGKIVQMEDYMEFLVEDEDTKVVSVYIEGVKNAAKFADVLKKAAAKKKPVVILKAGRSAKGGAIAASHTGSLSGSDASFDAVLKKFGAIRVDDLEELIATSLMLATLDHYPKKAVFASMNLSGGETGICADVGSLNGIEYPDFAPETLAKLKEQLPSYASPNNPLDMTASLSYDADLYAGALSTVMDDPNIEMVLIGYTLLLEVADPAIHYMYQGIEKVVREKGENCKPIAMIPFAENTRNPEYQEKLFKIGVPILPPPVYAFKILRHLADFISYTSEGKTLELSAGAPAGKDTFALSEHDSKMELADFGVDIPKEVIAKTVEEAAAFAESANCPLAMKVESADILHKSDVGGVKLNICGKEAAIKAYEEIMSNVTGARPDAKINGILMVPMLKPGVEMIIGVNNDPQFGPMIMVGMGGVFVEVFKDVALYPAPLCEAEALDMLKSLKSYKLLNGYRGNAKCDIPALCKTIAGISRYASANKDTLKELDINPLFVYPEGEGVGVADALIVKHVK</sequence>
<dbReference type="Proteomes" id="UP000408482">
    <property type="component" value="Unassembled WGS sequence"/>
</dbReference>
<dbReference type="InterPro" id="IPR032875">
    <property type="entry name" value="Succ_CoA_lig_flav_dom"/>
</dbReference>
<evidence type="ECO:0000313" key="7">
    <source>
        <dbReference type="Proteomes" id="UP000408482"/>
    </source>
</evidence>
<dbReference type="PANTHER" id="PTHR43334">
    <property type="entry name" value="ACETATE--COA LIGASE [ADP-FORMING]"/>
    <property type="match status" value="1"/>
</dbReference>
<keyword evidence="7" id="KW-1185">Reference proteome</keyword>
<dbReference type="SUPFAM" id="SSF51735">
    <property type="entry name" value="NAD(P)-binding Rossmann-fold domains"/>
    <property type="match status" value="1"/>
</dbReference>
<dbReference type="SUPFAM" id="SSF52210">
    <property type="entry name" value="Succinyl-CoA synthetase domains"/>
    <property type="match status" value="2"/>
</dbReference>
<keyword evidence="2" id="KW-0547">Nucleotide-binding</keyword>
<dbReference type="InterPro" id="IPR013815">
    <property type="entry name" value="ATP_grasp_subdomain_1"/>
</dbReference>
<evidence type="ECO:0000256" key="1">
    <source>
        <dbReference type="ARBA" id="ARBA00022598"/>
    </source>
</evidence>
<proteinExistence type="inferred from homology"/>
<dbReference type="PANTHER" id="PTHR43334:SF1">
    <property type="entry name" value="3-HYDROXYPROPIONATE--COA LIGASE [ADP-FORMING]"/>
    <property type="match status" value="1"/>
</dbReference>
<dbReference type="InterPro" id="IPR016102">
    <property type="entry name" value="Succinyl-CoA_synth-like"/>
</dbReference>
<accession>A0A564W766</accession>
<dbReference type="InterPro" id="IPR051538">
    <property type="entry name" value="Acyl-CoA_Synth/Transferase"/>
</dbReference>